<organism evidence="1 3">
    <name type="scientific">Halalkalicoccus tibetensis</name>
    <dbReference type="NCBI Taxonomy" id="175632"/>
    <lineage>
        <taxon>Archaea</taxon>
        <taxon>Methanobacteriati</taxon>
        <taxon>Methanobacteriota</taxon>
        <taxon>Stenosarchaea group</taxon>
        <taxon>Halobacteria</taxon>
        <taxon>Halobacteriales</taxon>
        <taxon>Halococcaceae</taxon>
        <taxon>Halalkalicoccus</taxon>
    </lineage>
</organism>
<name>A0ABD5VE84_9EURY</name>
<reference evidence="1" key="3">
    <citation type="submission" date="2024-09" db="EMBL/GenBank/DDBJ databases">
        <authorList>
            <person name="Sun Q."/>
        </authorList>
    </citation>
    <scope>NUCLEOTIDE SEQUENCE</scope>
    <source>
        <strain evidence="1">CGMCC 1.15793</strain>
    </source>
</reference>
<dbReference type="EMBL" id="JBHSXQ010000015">
    <property type="protein sequence ID" value="MFC6907281.1"/>
    <property type="molecule type" value="Genomic_DNA"/>
</dbReference>
<evidence type="ECO:0000313" key="2">
    <source>
        <dbReference type="EMBL" id="MFC6907281.1"/>
    </source>
</evidence>
<dbReference type="RefSeq" id="WP_340605845.1">
    <property type="nucleotide sequence ID" value="NZ_JBBMXV010000014.1"/>
</dbReference>
<sequence length="64" mass="7234">MSSDDDRGAPRSRDEIREKLRELKAEKSAHTDLLDRRKPCATLAFHERRCAQGKVAAQVLESAL</sequence>
<evidence type="ECO:0000313" key="3">
    <source>
        <dbReference type="Proteomes" id="UP001596312"/>
    </source>
</evidence>
<accession>A0ABD5VE84</accession>
<gene>
    <name evidence="1" type="ORF">ACFQGH_18870</name>
    <name evidence="2" type="ORF">ACFQGH_19055</name>
</gene>
<dbReference type="Proteomes" id="UP001596312">
    <property type="component" value="Unassembled WGS sequence"/>
</dbReference>
<comment type="caution">
    <text evidence="1">The sequence shown here is derived from an EMBL/GenBank/DDBJ whole genome shotgun (WGS) entry which is preliminary data.</text>
</comment>
<evidence type="ECO:0008006" key="4">
    <source>
        <dbReference type="Google" id="ProtNLM"/>
    </source>
</evidence>
<dbReference type="AlphaFoldDB" id="A0ABD5VE84"/>
<reference evidence="3" key="2">
    <citation type="journal article" date="2019" name="Int. J. Syst. Evol. Microbiol.">
        <title>The Global Catalogue of Microorganisms (GCM) 10K type strain sequencing project: providing services to taxonomists for standard genome sequencing and annotation.</title>
        <authorList>
            <consortium name="The Broad Institute Genomics Platform"/>
            <consortium name="The Broad Institute Genome Sequencing Center for Infectious Disease"/>
            <person name="Wu L."/>
            <person name="Ma J."/>
        </authorList>
    </citation>
    <scope>NUCLEOTIDE SEQUENCE [LARGE SCALE GENOMIC DNA]</scope>
    <source>
        <strain evidence="3">CGMCC 1.3240</strain>
    </source>
</reference>
<dbReference type="EMBL" id="JBHSXQ010000014">
    <property type="protein sequence ID" value="MFC6907244.1"/>
    <property type="molecule type" value="Genomic_DNA"/>
</dbReference>
<evidence type="ECO:0000313" key="1">
    <source>
        <dbReference type="EMBL" id="MFC6907244.1"/>
    </source>
</evidence>
<keyword evidence="3" id="KW-1185">Reference proteome</keyword>
<proteinExistence type="predicted"/>
<reference evidence="1" key="1">
    <citation type="journal article" date="2014" name="Int. J. Syst. Evol. Microbiol.">
        <title>Complete genome sequence of Corynebacterium casei LMG S-19264T (=DSM 44701T), isolated from a smear-ripened cheese.</title>
        <authorList>
            <consortium name="US DOE Joint Genome Institute (JGI-PGF)"/>
            <person name="Walter F."/>
            <person name="Albersmeier A."/>
            <person name="Kalinowski J."/>
            <person name="Ruckert C."/>
        </authorList>
    </citation>
    <scope>NUCLEOTIDE SEQUENCE [LARGE SCALE GENOMIC DNA]</scope>
    <source>
        <strain evidence="1">CGMCC 1.15793</strain>
    </source>
</reference>
<protein>
    <recommendedName>
        <fullName evidence="4">50S ribosomal protein L29</fullName>
    </recommendedName>
</protein>